<sequence>MGKKNKYKNKIKIPNIREYDRTNGECKFVNSLLGRDLSDDCCDEVTCKDGHITKISFFNLKNQTLPNSFGSMPYLKSIYLQNNNLTGSIPPEIGDLEKLEYLYLRNNQLNGTIPPEIGRLHNLKYFDLSDNHLIGPVPSSFGNLSGLKELYLNNNNLNDTIPSEIGNLSSLEYLDLQNNNLTGSIPPEIGELSNLELLNLKNNSLSGLIPTKELEKLTNLNTINLEKNIDLYGKIPYNSKYDNCNFNETSLCYLKKDKNPKCTYPDTFYDCTICRQNSVSALVEGICLCNTGYKGVGYIECSHGATFLLNNILTMSNFILIILTITILHI</sequence>
<dbReference type="GO" id="GO:0016020">
    <property type="term" value="C:membrane"/>
    <property type="evidence" value="ECO:0007669"/>
    <property type="project" value="UniProtKB-SubCell"/>
</dbReference>
<gene>
    <name evidence="7" type="ORF">LY90DRAFT_507823</name>
</gene>
<keyword evidence="3" id="KW-0732">Signal</keyword>
<dbReference type="InterPro" id="IPR001611">
    <property type="entry name" value="Leu-rich_rpt"/>
</dbReference>
<dbReference type="PANTHER" id="PTHR48057:SF7">
    <property type="entry name" value="LEUCINE-RICH REPEAT SERINE_THREONINE-PROTEIN KINASE 1"/>
    <property type="match status" value="1"/>
</dbReference>
<evidence type="ECO:0000256" key="2">
    <source>
        <dbReference type="ARBA" id="ARBA00022614"/>
    </source>
</evidence>
<keyword evidence="4" id="KW-0677">Repeat</keyword>
<comment type="subcellular location">
    <subcellularLocation>
        <location evidence="1">Membrane</location>
    </subcellularLocation>
</comment>
<keyword evidence="2" id="KW-0433">Leucine-rich repeat</keyword>
<dbReference type="InterPro" id="IPR032675">
    <property type="entry name" value="LRR_dom_sf"/>
</dbReference>
<evidence type="ECO:0000256" key="3">
    <source>
        <dbReference type="ARBA" id="ARBA00022729"/>
    </source>
</evidence>
<keyword evidence="6" id="KW-0812">Transmembrane</keyword>
<comment type="caution">
    <text evidence="7">The sequence shown here is derived from an EMBL/GenBank/DDBJ whole genome shotgun (WGS) entry which is preliminary data.</text>
</comment>
<keyword evidence="6" id="KW-1133">Transmembrane helix</keyword>
<dbReference type="Pfam" id="PF13855">
    <property type="entry name" value="LRR_8"/>
    <property type="match status" value="2"/>
</dbReference>
<proteinExistence type="predicted"/>
<dbReference type="PANTHER" id="PTHR48057">
    <property type="entry name" value="LEUCINE-RICH REPEAT SERINE/THREONINE-PROTEIN KINASE 1"/>
    <property type="match status" value="1"/>
</dbReference>
<organism evidence="7 8">
    <name type="scientific">Neocallimastix californiae</name>
    <dbReference type="NCBI Taxonomy" id="1754190"/>
    <lineage>
        <taxon>Eukaryota</taxon>
        <taxon>Fungi</taxon>
        <taxon>Fungi incertae sedis</taxon>
        <taxon>Chytridiomycota</taxon>
        <taxon>Chytridiomycota incertae sedis</taxon>
        <taxon>Neocallimastigomycetes</taxon>
        <taxon>Neocallimastigales</taxon>
        <taxon>Neocallimastigaceae</taxon>
        <taxon>Neocallimastix</taxon>
    </lineage>
</organism>
<dbReference type="FunFam" id="3.80.10.10:FF:000383">
    <property type="entry name" value="Leucine-rich repeat receptor protein kinase EMS1"/>
    <property type="match status" value="1"/>
</dbReference>
<dbReference type="FunFam" id="3.80.10.10:FF:000400">
    <property type="entry name" value="Nuclear pore complex protein NUP107"/>
    <property type="match status" value="1"/>
</dbReference>
<keyword evidence="8" id="KW-1185">Reference proteome</keyword>
<dbReference type="Gene3D" id="3.80.10.10">
    <property type="entry name" value="Ribonuclease Inhibitor"/>
    <property type="match status" value="1"/>
</dbReference>
<dbReference type="PROSITE" id="PS51450">
    <property type="entry name" value="LRR"/>
    <property type="match status" value="1"/>
</dbReference>
<accession>A0A1Y2D487</accession>
<dbReference type="EMBL" id="MCOG01000088">
    <property type="protein sequence ID" value="ORY54091.1"/>
    <property type="molecule type" value="Genomic_DNA"/>
</dbReference>
<dbReference type="InterPro" id="IPR003591">
    <property type="entry name" value="Leu-rich_rpt_typical-subtyp"/>
</dbReference>
<dbReference type="STRING" id="1754190.A0A1Y2D487"/>
<name>A0A1Y2D487_9FUNG</name>
<keyword evidence="5 6" id="KW-0472">Membrane</keyword>
<dbReference type="OrthoDB" id="676979at2759"/>
<dbReference type="Proteomes" id="UP000193920">
    <property type="component" value="Unassembled WGS sequence"/>
</dbReference>
<dbReference type="InterPro" id="IPR052595">
    <property type="entry name" value="LRRC69/RLP"/>
</dbReference>
<protein>
    <submittedName>
        <fullName evidence="7">L domain-like protein</fullName>
    </submittedName>
</protein>
<dbReference type="SUPFAM" id="SSF52058">
    <property type="entry name" value="L domain-like"/>
    <property type="match status" value="1"/>
</dbReference>
<evidence type="ECO:0000256" key="5">
    <source>
        <dbReference type="ARBA" id="ARBA00023136"/>
    </source>
</evidence>
<evidence type="ECO:0000256" key="4">
    <source>
        <dbReference type="ARBA" id="ARBA00022737"/>
    </source>
</evidence>
<evidence type="ECO:0000256" key="1">
    <source>
        <dbReference type="ARBA" id="ARBA00004370"/>
    </source>
</evidence>
<evidence type="ECO:0000313" key="8">
    <source>
        <dbReference type="Proteomes" id="UP000193920"/>
    </source>
</evidence>
<evidence type="ECO:0000313" key="7">
    <source>
        <dbReference type="EMBL" id="ORY54091.1"/>
    </source>
</evidence>
<dbReference type="PRINTS" id="PR00019">
    <property type="entry name" value="LEURICHRPT"/>
</dbReference>
<dbReference type="Pfam" id="PF00560">
    <property type="entry name" value="LRR_1"/>
    <property type="match status" value="1"/>
</dbReference>
<evidence type="ECO:0000256" key="6">
    <source>
        <dbReference type="SAM" id="Phobius"/>
    </source>
</evidence>
<reference evidence="7 8" key="1">
    <citation type="submission" date="2016-08" db="EMBL/GenBank/DDBJ databases">
        <title>A Parts List for Fungal Cellulosomes Revealed by Comparative Genomics.</title>
        <authorList>
            <consortium name="DOE Joint Genome Institute"/>
            <person name="Haitjema C.H."/>
            <person name="Gilmore S.P."/>
            <person name="Henske J.K."/>
            <person name="Solomon K.V."/>
            <person name="De Groot R."/>
            <person name="Kuo A."/>
            <person name="Mondo S.J."/>
            <person name="Salamov A.A."/>
            <person name="Labutti K."/>
            <person name="Zhao Z."/>
            <person name="Chiniquy J."/>
            <person name="Barry K."/>
            <person name="Brewer H.M."/>
            <person name="Purvine S.O."/>
            <person name="Wright A.T."/>
            <person name="Boxma B."/>
            <person name="Van Alen T."/>
            <person name="Hackstein J.H."/>
            <person name="Baker S.E."/>
            <person name="Grigoriev I.V."/>
            <person name="O'Malley M.A."/>
        </authorList>
    </citation>
    <scope>NUCLEOTIDE SEQUENCE [LARGE SCALE GENOMIC DNA]</scope>
    <source>
        <strain evidence="7 8">G1</strain>
    </source>
</reference>
<dbReference type="SMART" id="SM00369">
    <property type="entry name" value="LRR_TYP"/>
    <property type="match status" value="3"/>
</dbReference>
<dbReference type="AlphaFoldDB" id="A0A1Y2D487"/>
<feature type="transmembrane region" description="Helical" evidence="6">
    <location>
        <begin position="307"/>
        <end position="328"/>
    </location>
</feature>